<keyword evidence="3" id="KW-1185">Reference proteome</keyword>
<sequence length="362" mass="39422">MPHTPSERLRKQTDVEESDMDDDEIVAGFVGTEFVAHNDSEFHQQQQQQPLLHNCSTTIDRQDDCVTSIPSSDTAQLVPNTLETRDIKKSTFHPSRGSPSDTTMDMGLGQPMRPVRPKSYSASKSCARTTPDSIRSYAIPRAPNSARQYHPPLSKAPVDLFASTSLTNTIDRPLCPATASVPNVLVDTNFTDNTLFPDACQPVSLTWAPSESVSRRPASDRTCQSNEVEGEEASAYLERTVFPTLLKAIESILHSVKIGKEVTDPIGSIALFIAKQNPMQTSCTPNRPKRSKFLEMRVERMDELPLGHACPPLCLASGLHHPAGFSSSLLSLQSDGLASSMCLADSGSIGRDDSLSQATILL</sequence>
<name>A0ABQ8FMH7_9FUNG</name>
<comment type="caution">
    <text evidence="2">The sequence shown here is derived from an EMBL/GenBank/DDBJ whole genome shotgun (WGS) entry which is preliminary data.</text>
</comment>
<protein>
    <submittedName>
        <fullName evidence="2">Uncharacterized protein</fullName>
    </submittedName>
</protein>
<dbReference type="EMBL" id="JAFCIX010000028">
    <property type="protein sequence ID" value="KAH6600709.1"/>
    <property type="molecule type" value="Genomic_DNA"/>
</dbReference>
<organism evidence="2 3">
    <name type="scientific">Batrachochytrium salamandrivorans</name>
    <dbReference type="NCBI Taxonomy" id="1357716"/>
    <lineage>
        <taxon>Eukaryota</taxon>
        <taxon>Fungi</taxon>
        <taxon>Fungi incertae sedis</taxon>
        <taxon>Chytridiomycota</taxon>
        <taxon>Chytridiomycota incertae sedis</taxon>
        <taxon>Chytridiomycetes</taxon>
        <taxon>Rhizophydiales</taxon>
        <taxon>Rhizophydiales incertae sedis</taxon>
        <taxon>Batrachochytrium</taxon>
    </lineage>
</organism>
<evidence type="ECO:0000256" key="1">
    <source>
        <dbReference type="SAM" id="MobiDB-lite"/>
    </source>
</evidence>
<evidence type="ECO:0000313" key="2">
    <source>
        <dbReference type="EMBL" id="KAH6600709.1"/>
    </source>
</evidence>
<reference evidence="2 3" key="1">
    <citation type="submission" date="2021-02" db="EMBL/GenBank/DDBJ databases">
        <title>Variation within the Batrachochytrium salamandrivorans European outbreak.</title>
        <authorList>
            <person name="Kelly M."/>
            <person name="Pasmans F."/>
            <person name="Shea T.P."/>
            <person name="Munoz J.F."/>
            <person name="Carranza S."/>
            <person name="Cuomo C.A."/>
            <person name="Martel A."/>
        </authorList>
    </citation>
    <scope>NUCLEOTIDE SEQUENCE [LARGE SCALE GENOMIC DNA]</scope>
    <source>
        <strain evidence="2 3">AMFP18/2</strain>
    </source>
</reference>
<feature type="compositionally biased region" description="Basic and acidic residues" evidence="1">
    <location>
        <begin position="1"/>
        <end position="14"/>
    </location>
</feature>
<gene>
    <name evidence="2" type="ORF">BASA50_002093</name>
</gene>
<proteinExistence type="predicted"/>
<feature type="region of interest" description="Disordered" evidence="1">
    <location>
        <begin position="1"/>
        <end position="22"/>
    </location>
</feature>
<accession>A0ABQ8FMH7</accession>
<evidence type="ECO:0000313" key="3">
    <source>
        <dbReference type="Proteomes" id="UP001648503"/>
    </source>
</evidence>
<dbReference type="Proteomes" id="UP001648503">
    <property type="component" value="Unassembled WGS sequence"/>
</dbReference>